<protein>
    <recommendedName>
        <fullName evidence="1">Glycosyltransferase 2-like domain-containing protein</fullName>
    </recommendedName>
</protein>
<reference evidence="2 3" key="1">
    <citation type="journal article" date="2015" name="Genome Announc.">
        <title>Expanding the biotechnology potential of lactobacilli through comparative genomics of 213 strains and associated genera.</title>
        <authorList>
            <person name="Sun Z."/>
            <person name="Harris H.M."/>
            <person name="McCann A."/>
            <person name="Guo C."/>
            <person name="Argimon S."/>
            <person name="Zhang W."/>
            <person name="Yang X."/>
            <person name="Jeffery I.B."/>
            <person name="Cooney J.C."/>
            <person name="Kagawa T.F."/>
            <person name="Liu W."/>
            <person name="Song Y."/>
            <person name="Salvetti E."/>
            <person name="Wrobel A."/>
            <person name="Rasinkangas P."/>
            <person name="Parkhill J."/>
            <person name="Rea M.C."/>
            <person name="O'Sullivan O."/>
            <person name="Ritari J."/>
            <person name="Douillard F.P."/>
            <person name="Paul Ross R."/>
            <person name="Yang R."/>
            <person name="Briner A.E."/>
            <person name="Felis G.E."/>
            <person name="de Vos W.M."/>
            <person name="Barrangou R."/>
            <person name="Klaenhammer T.R."/>
            <person name="Caufield P.W."/>
            <person name="Cui Y."/>
            <person name="Zhang H."/>
            <person name="O'Toole P.W."/>
        </authorList>
    </citation>
    <scope>NUCLEOTIDE SEQUENCE [LARGE SCALE GENOMIC DNA]</scope>
    <source>
        <strain evidence="2 3">DSM 19971</strain>
    </source>
</reference>
<sequence length="72" mass="8134">MVIDNLSIVLLNYNNFEETIGCIRRLMAIGVDDKSIIVVDNHSTDNSAIRLKESKYSFEFIQSGYNGGYAWA</sequence>
<name>A0A0R1PP17_9LACO</name>
<dbReference type="Gene3D" id="3.90.550.10">
    <property type="entry name" value="Spore Coat Polysaccharide Biosynthesis Protein SpsA, Chain A"/>
    <property type="match status" value="1"/>
</dbReference>
<gene>
    <name evidence="2" type="ORF">FD20_GL001783</name>
</gene>
<dbReference type="AlphaFoldDB" id="A0A0R1PP17"/>
<comment type="caution">
    <text evidence="2">The sequence shown here is derived from an EMBL/GenBank/DDBJ whole genome shotgun (WGS) entry which is preliminary data.</text>
</comment>
<proteinExistence type="predicted"/>
<dbReference type="InterPro" id="IPR001173">
    <property type="entry name" value="Glyco_trans_2-like"/>
</dbReference>
<evidence type="ECO:0000259" key="1">
    <source>
        <dbReference type="Pfam" id="PF00535"/>
    </source>
</evidence>
<organism evidence="2 3">
    <name type="scientific">Liquorilactobacillus uvarum DSM 19971</name>
    <dbReference type="NCBI Taxonomy" id="1423812"/>
    <lineage>
        <taxon>Bacteria</taxon>
        <taxon>Bacillati</taxon>
        <taxon>Bacillota</taxon>
        <taxon>Bacilli</taxon>
        <taxon>Lactobacillales</taxon>
        <taxon>Lactobacillaceae</taxon>
        <taxon>Liquorilactobacillus</taxon>
    </lineage>
</organism>
<dbReference type="STRING" id="1423812.FD20_GL001783"/>
<keyword evidence="3" id="KW-1185">Reference proteome</keyword>
<dbReference type="Proteomes" id="UP000051155">
    <property type="component" value="Unassembled WGS sequence"/>
</dbReference>
<dbReference type="OrthoDB" id="8773442at2"/>
<evidence type="ECO:0000313" key="2">
    <source>
        <dbReference type="EMBL" id="KRL34041.1"/>
    </source>
</evidence>
<dbReference type="EMBL" id="AZEG01000042">
    <property type="protein sequence ID" value="KRL34041.1"/>
    <property type="molecule type" value="Genomic_DNA"/>
</dbReference>
<dbReference type="Pfam" id="PF00535">
    <property type="entry name" value="Glycos_transf_2"/>
    <property type="match status" value="1"/>
</dbReference>
<accession>A0A0R1PP17</accession>
<dbReference type="InterPro" id="IPR029044">
    <property type="entry name" value="Nucleotide-diphossugar_trans"/>
</dbReference>
<dbReference type="RefSeq" id="WP_057738631.1">
    <property type="nucleotide sequence ID" value="NZ_AZEG01000042.1"/>
</dbReference>
<dbReference type="SUPFAM" id="SSF53448">
    <property type="entry name" value="Nucleotide-diphospho-sugar transferases"/>
    <property type="match status" value="1"/>
</dbReference>
<feature type="domain" description="Glycosyltransferase 2-like" evidence="1">
    <location>
        <begin position="7"/>
        <end position="72"/>
    </location>
</feature>
<evidence type="ECO:0000313" key="3">
    <source>
        <dbReference type="Proteomes" id="UP000051155"/>
    </source>
</evidence>